<proteinExistence type="predicted"/>
<evidence type="ECO:0000313" key="2">
    <source>
        <dbReference type="Proteomes" id="UP000006428"/>
    </source>
</evidence>
<dbReference type="EMBL" id="AGVO01000054">
    <property type="protein sequence ID" value="EHI51724.1"/>
    <property type="molecule type" value="Genomic_DNA"/>
</dbReference>
<dbReference type="Proteomes" id="UP000006428">
    <property type="component" value="Unassembled WGS sequence"/>
</dbReference>
<evidence type="ECO:0000313" key="1">
    <source>
        <dbReference type="EMBL" id="EHI51724.1"/>
    </source>
</evidence>
<protein>
    <submittedName>
        <fullName evidence="1">Uncharacterized protein</fullName>
    </submittedName>
</protein>
<keyword evidence="2" id="KW-1185">Reference proteome</keyword>
<accession>A0ABP2MYM7</accession>
<name>A0ABP2MYM7_AERSS</name>
<gene>
    <name evidence="1" type="ORF">IYQ_14747</name>
</gene>
<reference evidence="1 2" key="1">
    <citation type="journal article" date="2012" name="Front. Microbiol.">
        <title>Draft Genome Sequence of the Virulent Strain 01-B526 of the Fish Pathogen Aeromonas salmonicida.</title>
        <authorList>
            <person name="Charette S.J."/>
            <person name="Brochu F."/>
            <person name="Boyle B."/>
            <person name="Filion G."/>
            <person name="Tanaka K.H."/>
            <person name="Derome N."/>
        </authorList>
    </citation>
    <scope>NUCLEOTIDE SEQUENCE [LARGE SCALE GENOMIC DNA]</scope>
    <source>
        <strain evidence="1 2">01-B526</strain>
    </source>
</reference>
<sequence>MVITFLLWRDKYPASLNCMLAPSEDLLAPDGNHKVQAWNNKAADLN</sequence>
<comment type="caution">
    <text evidence="1">The sequence shown here is derived from an EMBL/GenBank/DDBJ whole genome shotgun (WGS) entry which is preliminary data.</text>
</comment>
<organism evidence="1 2">
    <name type="scientific">Aeromonas salmonicida subsp. salmonicida 01-B526</name>
    <dbReference type="NCBI Taxonomy" id="1076135"/>
    <lineage>
        <taxon>Bacteria</taxon>
        <taxon>Pseudomonadati</taxon>
        <taxon>Pseudomonadota</taxon>
        <taxon>Gammaproteobacteria</taxon>
        <taxon>Aeromonadales</taxon>
        <taxon>Aeromonadaceae</taxon>
        <taxon>Aeromonas</taxon>
    </lineage>
</organism>